<dbReference type="GO" id="GO:0016787">
    <property type="term" value="F:hydrolase activity"/>
    <property type="evidence" value="ECO:0007669"/>
    <property type="project" value="UniProtKB-KW"/>
</dbReference>
<dbReference type="PANTHER" id="PTHR43283:SF17">
    <property type="entry name" value="(LOVD), PUTATIVE (AFU_ORTHOLOGUE AFUA_5G00920)-RELATED"/>
    <property type="match status" value="1"/>
</dbReference>
<dbReference type="eggNOG" id="ENOG502S4UR">
    <property type="taxonomic scope" value="Eukaryota"/>
</dbReference>
<dbReference type="Proteomes" id="UP000001197">
    <property type="component" value="Chromosome 3"/>
</dbReference>
<dbReference type="Gene3D" id="3.40.710.10">
    <property type="entry name" value="DD-peptidase/beta-lactamase superfamily"/>
    <property type="match status" value="1"/>
</dbReference>
<evidence type="ECO:0000259" key="3">
    <source>
        <dbReference type="Pfam" id="PF00144"/>
    </source>
</evidence>
<dbReference type="InterPro" id="IPR050789">
    <property type="entry name" value="Diverse_Enzym_Activities"/>
</dbReference>
<name>A0A090CN45_PODAN</name>
<reference evidence="4 5" key="1">
    <citation type="journal article" date="2008" name="Genome Biol.">
        <title>The genome sequence of the model ascomycete fungus Podospora anserina.</title>
        <authorList>
            <person name="Espagne E."/>
            <person name="Lespinet O."/>
            <person name="Malagnac F."/>
            <person name="Da Silva C."/>
            <person name="Jaillon O."/>
            <person name="Porcel B.M."/>
            <person name="Couloux A."/>
            <person name="Aury J.-M."/>
            <person name="Segurens B."/>
            <person name="Poulain J."/>
            <person name="Anthouard V."/>
            <person name="Grossetete S."/>
            <person name="Khalili H."/>
            <person name="Coppin E."/>
            <person name="Dequard-Chablat M."/>
            <person name="Picard M."/>
            <person name="Contamine V."/>
            <person name="Arnaise S."/>
            <person name="Bourdais A."/>
            <person name="Berteaux-Lecellier V."/>
            <person name="Gautheret D."/>
            <person name="de Vries R.P."/>
            <person name="Battaglia E."/>
            <person name="Coutinho P.M."/>
            <person name="Danchin E.G.J."/>
            <person name="Henrissat B."/>
            <person name="El Khoury R."/>
            <person name="Sainsard-Chanet A."/>
            <person name="Boivin A."/>
            <person name="Pinan-Lucarre B."/>
            <person name="Sellem C.H."/>
            <person name="Debuchy R."/>
            <person name="Wincker P."/>
            <person name="Weissenbach J."/>
            <person name="Silar P."/>
        </authorList>
    </citation>
    <scope>NUCLEOTIDE SEQUENCE [LARGE SCALE GENOMIC DNA]</scope>
    <source>
        <strain evidence="5">S / ATCC MYA-4624 / DSM 980 / FGSC 10383</strain>
    </source>
</reference>
<evidence type="ECO:0000313" key="4">
    <source>
        <dbReference type="EMBL" id="CDP27494.1"/>
    </source>
</evidence>
<dbReference type="SUPFAM" id="SSF56601">
    <property type="entry name" value="beta-lactamase/transpeptidase-like"/>
    <property type="match status" value="1"/>
</dbReference>
<evidence type="ECO:0000313" key="5">
    <source>
        <dbReference type="Proteomes" id="UP000001197"/>
    </source>
</evidence>
<dbReference type="AlphaFoldDB" id="A0A090CN45"/>
<evidence type="ECO:0000256" key="2">
    <source>
        <dbReference type="ARBA" id="ARBA00022801"/>
    </source>
</evidence>
<dbReference type="InterPro" id="IPR012338">
    <property type="entry name" value="Beta-lactam/transpept-like"/>
</dbReference>
<protein>
    <recommendedName>
        <fullName evidence="3">Beta-lactamase-related domain-containing protein</fullName>
    </recommendedName>
</protein>
<feature type="domain" description="Beta-lactamase-related" evidence="3">
    <location>
        <begin position="6"/>
        <end position="391"/>
    </location>
</feature>
<dbReference type="Pfam" id="PF00144">
    <property type="entry name" value="Beta-lactamase"/>
    <property type="match status" value="1"/>
</dbReference>
<sequence>MTPEFESTVQKAIENDVLPGAVMLVRSKDGKLNYTHSLGPLSLSPSSSPANTPLQPDSILAMASTTKLLTSIAVLQQVQSGKIALATDISPHLPELAAQPVLSGFTPDGQPILSPRTEPILLKHLLTHSSGCSYTWNNPDVVTYLTTITNKTVPVPLTPVGGSTVPERCSYPLSFQPGKGWVYGSGLDWGGLLVERLSGVKLEIYLQDNILSVLGIKRGEITFYPARYDALDGRRAGMTTRGKGKLSHHKLADSPAENEAMGGEGGFGSMKAYVTILADFLEPNKSRLLRPEWQAVLFGGCLTPESKKVLNESLKGEGRDWMVGWVNPVEGGAEYDWSPAGLVTAEPGTTGNRGRKRGFVQWGGAFNLAWFIDREAGVCGIFATQIVQPGDLQVRPLIKEFEEVIYSKL</sequence>
<proteinExistence type="inferred from homology"/>
<evidence type="ECO:0000256" key="1">
    <source>
        <dbReference type="ARBA" id="ARBA00009009"/>
    </source>
</evidence>
<reference evidence="5" key="2">
    <citation type="journal article" date="2014" name="Genetics">
        <title>Maintaining two mating types: Structure of the mating type locus and its role in heterokaryosis in Podospora anserina.</title>
        <authorList>
            <person name="Grognet P."/>
            <person name="Bidard F."/>
            <person name="Kuchly C."/>
            <person name="Tong L.C.H."/>
            <person name="Coppin E."/>
            <person name="Benkhali J.A."/>
            <person name="Couloux A."/>
            <person name="Wincker P."/>
            <person name="Debuchy R."/>
            <person name="Silar P."/>
        </authorList>
    </citation>
    <scope>GENOME REANNOTATION</scope>
    <source>
        <strain evidence="5">S / ATCC MYA-4624 / DSM 980 / FGSC 10383</strain>
    </source>
</reference>
<comment type="similarity">
    <text evidence="1">Belongs to the class-A beta-lactamase family.</text>
</comment>
<dbReference type="EMBL" id="FO904938">
    <property type="protein sequence ID" value="CDP27494.1"/>
    <property type="molecule type" value="Genomic_DNA"/>
</dbReference>
<keyword evidence="2" id="KW-0378">Hydrolase</keyword>
<dbReference type="STRING" id="515849.A0A090CN45"/>
<accession>A0A090CN45</accession>
<organism evidence="4 5">
    <name type="scientific">Podospora anserina (strain S / ATCC MYA-4624 / DSM 980 / FGSC 10383)</name>
    <name type="common">Pleurage anserina</name>
    <dbReference type="NCBI Taxonomy" id="515849"/>
    <lineage>
        <taxon>Eukaryota</taxon>
        <taxon>Fungi</taxon>
        <taxon>Dikarya</taxon>
        <taxon>Ascomycota</taxon>
        <taxon>Pezizomycotina</taxon>
        <taxon>Sordariomycetes</taxon>
        <taxon>Sordariomycetidae</taxon>
        <taxon>Sordariales</taxon>
        <taxon>Podosporaceae</taxon>
        <taxon>Podospora</taxon>
        <taxon>Podospora anserina</taxon>
    </lineage>
</organism>
<keyword evidence="5" id="KW-1185">Reference proteome</keyword>
<dbReference type="InParanoid" id="A0A090CN45"/>
<dbReference type="InterPro" id="IPR001466">
    <property type="entry name" value="Beta-lactam-related"/>
</dbReference>
<dbReference type="PANTHER" id="PTHR43283">
    <property type="entry name" value="BETA-LACTAMASE-RELATED"/>
    <property type="match status" value="1"/>
</dbReference>